<dbReference type="InterPro" id="IPR048564">
    <property type="entry name" value="CYNS_N"/>
</dbReference>
<dbReference type="InterPro" id="IPR036581">
    <property type="entry name" value="Cyanate_lyase_C_sf"/>
</dbReference>
<dbReference type="Pfam" id="PF02560">
    <property type="entry name" value="Cyanate_lyase"/>
    <property type="match status" value="1"/>
</dbReference>
<accession>A0ABS9TCV7</accession>
<keyword evidence="6" id="KW-1185">Reference proteome</keyword>
<comment type="function">
    <text evidence="1 3">Catalyzes the reaction of cyanate with bicarbonate to produce ammonia and carbon dioxide.</text>
</comment>
<dbReference type="CDD" id="cd00559">
    <property type="entry name" value="Cyanase_C"/>
    <property type="match status" value="1"/>
</dbReference>
<comment type="catalytic activity">
    <reaction evidence="3">
        <text>cyanate + hydrogencarbonate + 3 H(+) = NH4(+) + 2 CO2</text>
        <dbReference type="Rhea" id="RHEA:11120"/>
        <dbReference type="ChEBI" id="CHEBI:15378"/>
        <dbReference type="ChEBI" id="CHEBI:16526"/>
        <dbReference type="ChEBI" id="CHEBI:17544"/>
        <dbReference type="ChEBI" id="CHEBI:28938"/>
        <dbReference type="ChEBI" id="CHEBI:29195"/>
        <dbReference type="EC" id="4.2.1.104"/>
    </reaction>
</comment>
<reference evidence="5 6" key="1">
    <citation type="submission" date="2022-03" db="EMBL/GenBank/DDBJ databases">
        <title>Pseudonocardia alaer sp. nov., a novel actinomycete isolated from reed forest soil.</title>
        <authorList>
            <person name="Wang L."/>
        </authorList>
    </citation>
    <scope>NUCLEOTIDE SEQUENCE [LARGE SCALE GENOMIC DNA]</scope>
    <source>
        <strain evidence="5 6">Y-16303</strain>
    </source>
</reference>
<dbReference type="RefSeq" id="WP_241036408.1">
    <property type="nucleotide sequence ID" value="NZ_BAAAJF010000002.1"/>
</dbReference>
<keyword evidence="2 3" id="KW-0456">Lyase</keyword>
<evidence type="ECO:0000313" key="6">
    <source>
        <dbReference type="Proteomes" id="UP001299970"/>
    </source>
</evidence>
<dbReference type="SUPFAM" id="SSF55234">
    <property type="entry name" value="Cyanase C-terminal domain"/>
    <property type="match status" value="1"/>
</dbReference>
<name>A0ABS9TCV7_9PSEU</name>
<dbReference type="HAMAP" id="MF_00535">
    <property type="entry name" value="Cyanate_hydrat"/>
    <property type="match status" value="1"/>
</dbReference>
<evidence type="ECO:0000256" key="2">
    <source>
        <dbReference type="ARBA" id="ARBA00023239"/>
    </source>
</evidence>
<feature type="active site" evidence="3">
    <location>
        <position position="95"/>
    </location>
</feature>
<dbReference type="SUPFAM" id="SSF47413">
    <property type="entry name" value="lambda repressor-like DNA-binding domains"/>
    <property type="match status" value="1"/>
</dbReference>
<dbReference type="InterPro" id="IPR010982">
    <property type="entry name" value="Lambda_DNA-bd_dom_sf"/>
</dbReference>
<comment type="similarity">
    <text evidence="3">Belongs to the cyanase family.</text>
</comment>
<dbReference type="Gene3D" id="3.30.1160.10">
    <property type="entry name" value="Cyanate lyase, C-terminal domain"/>
    <property type="match status" value="1"/>
</dbReference>
<dbReference type="PIRSF" id="PIRSF001263">
    <property type="entry name" value="Cyanate_hydratas"/>
    <property type="match status" value="1"/>
</dbReference>
<evidence type="ECO:0000313" key="5">
    <source>
        <dbReference type="EMBL" id="MCH6166376.1"/>
    </source>
</evidence>
<dbReference type="PRINTS" id="PR01693">
    <property type="entry name" value="CYANASE"/>
</dbReference>
<dbReference type="GO" id="GO:0008824">
    <property type="term" value="F:cyanate hydratase activity"/>
    <property type="evidence" value="ECO:0007669"/>
    <property type="project" value="UniProtKB-EC"/>
</dbReference>
<evidence type="ECO:0000256" key="1">
    <source>
        <dbReference type="ARBA" id="ARBA00003561"/>
    </source>
</evidence>
<evidence type="ECO:0000256" key="3">
    <source>
        <dbReference type="HAMAP-Rule" id="MF_00535"/>
    </source>
</evidence>
<dbReference type="EC" id="4.2.1.104" evidence="3"/>
<dbReference type="EMBL" id="JAKXMK010000009">
    <property type="protein sequence ID" value="MCH6166376.1"/>
    <property type="molecule type" value="Genomic_DNA"/>
</dbReference>
<feature type="active site" evidence="3">
    <location>
        <position position="121"/>
    </location>
</feature>
<gene>
    <name evidence="3 5" type="primary">cynS</name>
    <name evidence="5" type="ORF">MMF94_11835</name>
</gene>
<sequence>MSITPLPPLDRRQAATAVLAAKKRTGVRWADLGKAIGMSTEWTTAALLGQHPLTDDQAATLGSALELDAAVVEALTLPPVRGKDVSDSSEPLVYRLQEVVQVYGSTIHELVREEFGDGIISAIDFELELERVPDPKGDRVRVTLNGKFLPYRTW</sequence>
<comment type="caution">
    <text evidence="5">The sequence shown here is derived from an EMBL/GenBank/DDBJ whole genome shotgun (WGS) entry which is preliminary data.</text>
</comment>
<protein>
    <recommendedName>
        <fullName evidence="3">Cyanate hydratase</fullName>
        <shortName evidence="3">Cyanase</shortName>
        <ecNumber evidence="3">4.2.1.104</ecNumber>
    </recommendedName>
    <alternativeName>
        <fullName evidence="3">Cyanate hydrolase</fullName>
    </alternativeName>
    <alternativeName>
        <fullName evidence="3">Cyanate lyase</fullName>
    </alternativeName>
</protein>
<dbReference type="NCBIfam" id="TIGR00673">
    <property type="entry name" value="cynS"/>
    <property type="match status" value="1"/>
</dbReference>
<dbReference type="PANTHER" id="PTHR34186:SF2">
    <property type="entry name" value="CYANATE HYDRATASE"/>
    <property type="match status" value="1"/>
</dbReference>
<dbReference type="NCBIfam" id="NF002773">
    <property type="entry name" value="PRK02866.1"/>
    <property type="match status" value="1"/>
</dbReference>
<proteinExistence type="inferred from homology"/>
<feature type="active site" evidence="3">
    <location>
        <position position="98"/>
    </location>
</feature>
<organism evidence="5 6">
    <name type="scientific">Pseudonocardia alaniniphila</name>
    <dbReference type="NCBI Taxonomy" id="75291"/>
    <lineage>
        <taxon>Bacteria</taxon>
        <taxon>Bacillati</taxon>
        <taxon>Actinomycetota</taxon>
        <taxon>Actinomycetes</taxon>
        <taxon>Pseudonocardiales</taxon>
        <taxon>Pseudonocardiaceae</taxon>
        <taxon>Pseudonocardia</taxon>
    </lineage>
</organism>
<dbReference type="PANTHER" id="PTHR34186">
    <property type="entry name" value="CYANATE HYDRATASE"/>
    <property type="match status" value="1"/>
</dbReference>
<dbReference type="Pfam" id="PF21291">
    <property type="entry name" value="CYNS_N"/>
    <property type="match status" value="1"/>
</dbReference>
<feature type="domain" description="Cyanate lyase C-terminal" evidence="4">
    <location>
        <begin position="82"/>
        <end position="154"/>
    </location>
</feature>
<dbReference type="SMART" id="SM01116">
    <property type="entry name" value="Cyanate_lyase"/>
    <property type="match status" value="1"/>
</dbReference>
<dbReference type="InterPro" id="IPR003712">
    <property type="entry name" value="Cyanate_lyase_C"/>
</dbReference>
<evidence type="ECO:0000259" key="4">
    <source>
        <dbReference type="SMART" id="SM01116"/>
    </source>
</evidence>
<dbReference type="InterPro" id="IPR008076">
    <property type="entry name" value="Cyanase"/>
</dbReference>
<dbReference type="Proteomes" id="UP001299970">
    <property type="component" value="Unassembled WGS sequence"/>
</dbReference>
<dbReference type="Gene3D" id="1.10.260.40">
    <property type="entry name" value="lambda repressor-like DNA-binding domains"/>
    <property type="match status" value="1"/>
</dbReference>